<dbReference type="EMBL" id="BAABAU010000005">
    <property type="protein sequence ID" value="GAA4267667.1"/>
    <property type="molecule type" value="Genomic_DNA"/>
</dbReference>
<comment type="similarity">
    <text evidence="3">Belongs to the PNP/MTAP phosphorylase family. MTAP subfamily.</text>
</comment>
<dbReference type="PROSITE" id="PS01240">
    <property type="entry name" value="PNP_MTAP_2"/>
    <property type="match status" value="1"/>
</dbReference>
<evidence type="ECO:0000256" key="2">
    <source>
        <dbReference type="ARBA" id="ARBA00022679"/>
    </source>
</evidence>
<dbReference type="Pfam" id="PF01048">
    <property type="entry name" value="PNP_UDP_1"/>
    <property type="match status" value="1"/>
</dbReference>
<dbReference type="PANTHER" id="PTHR42679:SF2">
    <property type="entry name" value="S-METHYL-5'-THIOADENOSINE PHOSPHORYLASE"/>
    <property type="match status" value="1"/>
</dbReference>
<comment type="subunit">
    <text evidence="3">Homohexamer. Dimer of a homotrimer.</text>
</comment>
<comment type="function">
    <text evidence="3">Purine nucleoside phosphorylase involved in purine salvage.</text>
</comment>
<keyword evidence="3" id="KW-0660">Purine salvage</keyword>
<feature type="binding site" evidence="3">
    <location>
        <begin position="221"/>
        <end position="223"/>
    </location>
    <ligand>
        <name>substrate</name>
    </ligand>
</feature>
<name>A0ABP8E5Z7_9MICO</name>
<feature type="binding site" evidence="3">
    <location>
        <begin position="66"/>
        <end position="67"/>
    </location>
    <ligand>
        <name>phosphate</name>
        <dbReference type="ChEBI" id="CHEBI:43474"/>
    </ligand>
</feature>
<gene>
    <name evidence="5" type="ORF">GCM10022256_32790</name>
</gene>
<feature type="domain" description="Nucleoside phosphorylase" evidence="4">
    <location>
        <begin position="18"/>
        <end position="242"/>
    </location>
</feature>
<dbReference type="HAMAP" id="MF_01963">
    <property type="entry name" value="MTAP"/>
    <property type="match status" value="1"/>
</dbReference>
<feature type="binding site" evidence="3">
    <location>
        <begin position="99"/>
        <end position="100"/>
    </location>
    <ligand>
        <name>phosphate</name>
        <dbReference type="ChEBI" id="CHEBI:43474"/>
    </ligand>
</feature>
<sequence>MTTDPRDSSTGPLPTVDVAVIGGSGLYSLFAEGTADSFEVDTPYGPTSSPVTVGELGGKRVAFLTRHGKGHSVPPHQIGFRANIWALASLGAKAIVSSSAVGGVHPDYPPGTLVVTDQFIDRTWGRPDTFFDQGSVQHLAAADPFDPALRGLAIDALASELGSFAPSGTCVVIQGPRFSTRAESLWWQQAGAHTVNMTMVPEVPLAAELNIGTVNLSFVTDSDAGLSPAEDDDDSEIVSHELVMRRLAEAQPVIVRAIERIVQAIPRDFAPRELIPAAAVAEVLARPVSSAPRPPA</sequence>
<evidence type="ECO:0000259" key="4">
    <source>
        <dbReference type="Pfam" id="PF01048"/>
    </source>
</evidence>
<keyword evidence="1 3" id="KW-0328">Glycosyltransferase</keyword>
<dbReference type="InterPro" id="IPR018099">
    <property type="entry name" value="Purine_phosphorylase-2_CS"/>
</dbReference>
<dbReference type="Gene3D" id="3.40.50.1580">
    <property type="entry name" value="Nucleoside phosphorylase domain"/>
    <property type="match status" value="1"/>
</dbReference>
<comment type="catalytic activity">
    <reaction evidence="3">
        <text>a purine D-ribonucleoside + phosphate = a purine nucleobase + alpha-D-ribose 1-phosphate</text>
        <dbReference type="Rhea" id="RHEA:19805"/>
        <dbReference type="ChEBI" id="CHEBI:26386"/>
        <dbReference type="ChEBI" id="CHEBI:43474"/>
        <dbReference type="ChEBI" id="CHEBI:57720"/>
        <dbReference type="ChEBI" id="CHEBI:142355"/>
        <dbReference type="EC" id="2.4.2.1"/>
    </reaction>
</comment>
<reference evidence="6" key="1">
    <citation type="journal article" date="2019" name="Int. J. Syst. Evol. Microbiol.">
        <title>The Global Catalogue of Microorganisms (GCM) 10K type strain sequencing project: providing services to taxonomists for standard genome sequencing and annotation.</title>
        <authorList>
            <consortium name="The Broad Institute Genomics Platform"/>
            <consortium name="The Broad Institute Genome Sequencing Center for Infectious Disease"/>
            <person name="Wu L."/>
            <person name="Ma J."/>
        </authorList>
    </citation>
    <scope>NUCLEOTIDE SEQUENCE [LARGE SCALE GENOMIC DNA]</scope>
    <source>
        <strain evidence="6">JCM 17442</strain>
    </source>
</reference>
<feature type="site" description="Important for substrate specificity" evidence="3">
    <location>
        <position position="179"/>
    </location>
</feature>
<dbReference type="InterPro" id="IPR000845">
    <property type="entry name" value="Nucleoside_phosphorylase_d"/>
</dbReference>
<feature type="binding site" evidence="3">
    <location>
        <position position="24"/>
    </location>
    <ligand>
        <name>phosphate</name>
        <dbReference type="ChEBI" id="CHEBI:43474"/>
    </ligand>
</feature>
<organism evidence="5 6">
    <name type="scientific">Frondihabitans peucedani</name>
    <dbReference type="NCBI Taxonomy" id="598626"/>
    <lineage>
        <taxon>Bacteria</taxon>
        <taxon>Bacillati</taxon>
        <taxon>Actinomycetota</taxon>
        <taxon>Actinomycetes</taxon>
        <taxon>Micrococcales</taxon>
        <taxon>Microbacteriaceae</taxon>
        <taxon>Frondihabitans</taxon>
    </lineage>
</organism>
<dbReference type="InterPro" id="IPR035994">
    <property type="entry name" value="Nucleoside_phosphorylase_sf"/>
</dbReference>
<evidence type="ECO:0000313" key="6">
    <source>
        <dbReference type="Proteomes" id="UP001501594"/>
    </source>
</evidence>
<feature type="binding site" evidence="3">
    <location>
        <position position="197"/>
    </location>
    <ligand>
        <name>substrate</name>
    </ligand>
</feature>
<dbReference type="RefSeq" id="WP_344798186.1">
    <property type="nucleotide sequence ID" value="NZ_BAABAU010000005.1"/>
</dbReference>
<comment type="miscellaneous">
    <text evidence="3">Although this enzyme belongs to the family of MTA phosphorylases based on sequence homology, it lacks several conserved amino acids in the substrate binding pocket that confer specificity towards MTA.</text>
</comment>
<protein>
    <recommendedName>
        <fullName evidence="3">Purine nucleoside phosphorylase</fullName>
        <shortName evidence="3">PNP</shortName>
        <ecNumber evidence="3">2.4.2.1</ecNumber>
    </recommendedName>
</protein>
<evidence type="ECO:0000313" key="5">
    <source>
        <dbReference type="EMBL" id="GAA4267667.1"/>
    </source>
</evidence>
<dbReference type="PANTHER" id="PTHR42679">
    <property type="entry name" value="S-METHYL-5'-THIOADENOSINE PHOSPHORYLASE"/>
    <property type="match status" value="1"/>
</dbReference>
<evidence type="ECO:0000256" key="3">
    <source>
        <dbReference type="HAMAP-Rule" id="MF_01963"/>
    </source>
</evidence>
<feature type="site" description="Important for substrate specificity" evidence="3">
    <location>
        <position position="240"/>
    </location>
</feature>
<feature type="binding site" evidence="3">
    <location>
        <position position="198"/>
    </location>
    <ligand>
        <name>phosphate</name>
        <dbReference type="ChEBI" id="CHEBI:43474"/>
    </ligand>
</feature>
<evidence type="ECO:0000256" key="1">
    <source>
        <dbReference type="ARBA" id="ARBA00022676"/>
    </source>
</evidence>
<proteinExistence type="inferred from homology"/>
<dbReference type="EC" id="2.4.2.1" evidence="3"/>
<keyword evidence="6" id="KW-1185">Reference proteome</keyword>
<dbReference type="SUPFAM" id="SSF53167">
    <property type="entry name" value="Purine and uridine phosphorylases"/>
    <property type="match status" value="1"/>
</dbReference>
<keyword evidence="2 3" id="KW-0808">Transferase</keyword>
<dbReference type="CDD" id="cd09010">
    <property type="entry name" value="MTAP_SsMTAPII_like_MTIP"/>
    <property type="match status" value="1"/>
</dbReference>
<dbReference type="Proteomes" id="UP001501594">
    <property type="component" value="Unassembled WGS sequence"/>
</dbReference>
<dbReference type="InterPro" id="IPR010044">
    <property type="entry name" value="MTAP"/>
</dbReference>
<comment type="pathway">
    <text evidence="3">Purine metabolism; purine nucleoside salvage.</text>
</comment>
<comment type="caution">
    <text evidence="5">The sequence shown here is derived from an EMBL/GenBank/DDBJ whole genome shotgun (WGS) entry which is preliminary data.</text>
</comment>
<accession>A0ABP8E5Z7</accession>